<dbReference type="EMBL" id="JANBPG010000292">
    <property type="protein sequence ID" value="KAJ1897858.1"/>
    <property type="molecule type" value="Genomic_DNA"/>
</dbReference>
<organism evidence="1 2">
    <name type="scientific">Kickxella alabastrina</name>
    <dbReference type="NCBI Taxonomy" id="61397"/>
    <lineage>
        <taxon>Eukaryota</taxon>
        <taxon>Fungi</taxon>
        <taxon>Fungi incertae sedis</taxon>
        <taxon>Zoopagomycota</taxon>
        <taxon>Kickxellomycotina</taxon>
        <taxon>Kickxellomycetes</taxon>
        <taxon>Kickxellales</taxon>
        <taxon>Kickxellaceae</taxon>
        <taxon>Kickxella</taxon>
    </lineage>
</organism>
<evidence type="ECO:0000313" key="2">
    <source>
        <dbReference type="Proteomes" id="UP001150581"/>
    </source>
</evidence>
<accession>A0ACC1ILB7</accession>
<evidence type="ECO:0000313" key="1">
    <source>
        <dbReference type="EMBL" id="KAJ1897858.1"/>
    </source>
</evidence>
<feature type="non-terminal residue" evidence="1">
    <location>
        <position position="1"/>
    </location>
</feature>
<sequence>QHQQQRTLFLVPNRELALQIEHWAHTLLSPFPTLSHKKLIQSFVSGTPYEQDQIGILRRHGIPGITLGTPRRLLELLSQPSRGEHTGLLFGGLARVVVDEIDAVLKLPGKHASEKQIKLRREKPRPGQLLVERIVGVAPSEQKGADDARAGAGAGKEAEEQGAQQTRLRKQNARGWQKKPDVHLLSPTRPTAGGANVNSGPGARDRVAESPPAVQLIMASATANKELRSFLRMRNWTSPAHPLHTIDIQQGITLPPSTTHHCLVIENQHSIRNLHPTNPSAGAGAGARRQQRRSQDAEDENPWESDVSRRSAQAQTHVMDLMAEVAANVIRAVQPSGPTLVFVRSDANSAQFAEVLRTFGVPAQQPEDMATHHRHQQQAQMKAPAADDAAREEAEPSPVYLAAEEAARGLDIPGTALVLILDIPKSSASYAHLAGRTGRFGRPGTVVSVVPVGRLGWYESKMRGIFHSLSITPAKAGFVE</sequence>
<gene>
    <name evidence="1" type="ORF">LPJ66_003119</name>
</gene>
<name>A0ACC1ILB7_9FUNG</name>
<dbReference type="Proteomes" id="UP001150581">
    <property type="component" value="Unassembled WGS sequence"/>
</dbReference>
<reference evidence="1" key="1">
    <citation type="submission" date="2022-07" db="EMBL/GenBank/DDBJ databases">
        <title>Phylogenomic reconstructions and comparative analyses of Kickxellomycotina fungi.</title>
        <authorList>
            <person name="Reynolds N.K."/>
            <person name="Stajich J.E."/>
            <person name="Barry K."/>
            <person name="Grigoriev I.V."/>
            <person name="Crous P."/>
            <person name="Smith M.E."/>
        </authorList>
    </citation>
    <scope>NUCLEOTIDE SEQUENCE</scope>
    <source>
        <strain evidence="1">Benny 63K</strain>
    </source>
</reference>
<comment type="caution">
    <text evidence="1">The sequence shown here is derived from an EMBL/GenBank/DDBJ whole genome shotgun (WGS) entry which is preliminary data.</text>
</comment>
<proteinExistence type="predicted"/>
<protein>
    <submittedName>
        <fullName evidence="1">Uncharacterized protein</fullName>
    </submittedName>
</protein>
<keyword evidence="2" id="KW-1185">Reference proteome</keyword>